<dbReference type="EMBL" id="AM920421">
    <property type="protein sequence ID" value="CAP79044.1"/>
    <property type="molecule type" value="Genomic_DNA"/>
</dbReference>
<evidence type="ECO:0000313" key="1">
    <source>
        <dbReference type="EMBL" id="CAP79044.1"/>
    </source>
</evidence>
<organism evidence="1 2">
    <name type="scientific">Penicillium rubens (strain ATCC 28089 / DSM 1075 / NRRL 1951 / Wisconsin 54-1255)</name>
    <name type="common">Penicillium chrysogenum</name>
    <dbReference type="NCBI Taxonomy" id="500485"/>
    <lineage>
        <taxon>Eukaryota</taxon>
        <taxon>Fungi</taxon>
        <taxon>Dikarya</taxon>
        <taxon>Ascomycota</taxon>
        <taxon>Pezizomycotina</taxon>
        <taxon>Eurotiomycetes</taxon>
        <taxon>Eurotiomycetidae</taxon>
        <taxon>Eurotiales</taxon>
        <taxon>Aspergillaceae</taxon>
        <taxon>Penicillium</taxon>
        <taxon>Penicillium chrysogenum species complex</taxon>
    </lineage>
</organism>
<protein>
    <submittedName>
        <fullName evidence="1">Uncharacterized protein</fullName>
    </submittedName>
</protein>
<accession>B6GVZ6</accession>
<dbReference type="AlphaFoldDB" id="B6GVZ6"/>
<sequence>MPKHSNGLPRPTILTREFASYGSAYWHGATPGLNLKGSKSPLRLEIFMIPRPRATVAKQMRRRQEFQPGDLIMALMITSCSGSFFSRTLPARCFGRVQIPDPHAYGLMFDGWMQRVPERYSKLLIRAEDSSCSVANSTSISTAKITSQKYASGETLGGADWPLALHMMSYCGICEPLSLSCSDHDVVVSFTVPVRVHLCFTCWDLNFHDLVDAGV</sequence>
<dbReference type="OMA" id="GSAYWHG"/>
<dbReference type="HOGENOM" id="CLU_1283632_0_0_1"/>
<reference evidence="1 2" key="1">
    <citation type="journal article" date="2008" name="Nat. Biotechnol.">
        <title>Genome sequencing and analysis of the filamentous fungus Penicillium chrysogenum.</title>
        <authorList>
            <person name="van den Berg M.A."/>
            <person name="Albang R."/>
            <person name="Albermann K."/>
            <person name="Badger J.H."/>
            <person name="Daran J.-M."/>
            <person name="Driessen A.J.M."/>
            <person name="Garcia-Estrada C."/>
            <person name="Fedorova N.D."/>
            <person name="Harris D.M."/>
            <person name="Heijne W.H.M."/>
            <person name="Joardar V.S."/>
            <person name="Kiel J.A.K.W."/>
            <person name="Kovalchuk A."/>
            <person name="Martin J.F."/>
            <person name="Nierman W.C."/>
            <person name="Nijland J.G."/>
            <person name="Pronk J.T."/>
            <person name="Roubos J.A."/>
            <person name="van der Klei I.J."/>
            <person name="van Peij N.N.M.E."/>
            <person name="Veenhuis M."/>
            <person name="von Doehren H."/>
            <person name="Wagner C."/>
            <person name="Wortman J.R."/>
            <person name="Bovenberg R.A.L."/>
        </authorList>
    </citation>
    <scope>NUCLEOTIDE SEQUENCE [LARGE SCALE GENOMIC DNA]</scope>
    <source>
        <strain evidence="2">ATCC 28089 / DSM 1075 / NRRL 1951 / Wisconsin 54-1255</strain>
    </source>
</reference>
<keyword evidence="2" id="KW-1185">Reference proteome</keyword>
<dbReference type="VEuPathDB" id="FungiDB:PCH_Pc06g00510"/>
<gene>
    <name evidence="1" type="ORF">Pc06g00510</name>
    <name evidence="1" type="ORF">PCH_Pc06g00510</name>
</gene>
<dbReference type="Proteomes" id="UP000000724">
    <property type="component" value="Contig Pc00c06"/>
</dbReference>
<evidence type="ECO:0000313" key="2">
    <source>
        <dbReference type="Proteomes" id="UP000000724"/>
    </source>
</evidence>
<name>B6GVZ6_PENRW</name>
<proteinExistence type="predicted"/>